<dbReference type="InterPro" id="IPR045819">
    <property type="entry name" value="TTC7_N"/>
</dbReference>
<feature type="domain" description="Tetratricopeptide repeat protein 7 N-terminal" evidence="1">
    <location>
        <begin position="4"/>
        <end position="92"/>
    </location>
</feature>
<organism evidence="2">
    <name type="scientific">Fopius arisanus</name>
    <dbReference type="NCBI Taxonomy" id="64838"/>
    <lineage>
        <taxon>Eukaryota</taxon>
        <taxon>Metazoa</taxon>
        <taxon>Ecdysozoa</taxon>
        <taxon>Arthropoda</taxon>
        <taxon>Hexapoda</taxon>
        <taxon>Insecta</taxon>
        <taxon>Pterygota</taxon>
        <taxon>Neoptera</taxon>
        <taxon>Endopterygota</taxon>
        <taxon>Hymenoptera</taxon>
        <taxon>Apocrita</taxon>
        <taxon>Ichneumonoidea</taxon>
        <taxon>Braconidae</taxon>
        <taxon>Opiinae</taxon>
        <taxon>Fopius</taxon>
    </lineage>
</organism>
<dbReference type="Pfam" id="PF19440">
    <property type="entry name" value="TTC7_N"/>
    <property type="match status" value="1"/>
</dbReference>
<dbReference type="GO" id="GO:0046854">
    <property type="term" value="P:phosphatidylinositol phosphate biosynthetic process"/>
    <property type="evidence" value="ECO:0007669"/>
    <property type="project" value="TreeGrafter"/>
</dbReference>
<dbReference type="InterPro" id="IPR051722">
    <property type="entry name" value="Endocytosis_PI4K-reg_protein"/>
</dbReference>
<gene>
    <name evidence="2" type="primary">TTC7B_3</name>
    <name evidence="2" type="ORF">g.57273</name>
</gene>
<dbReference type="PANTHER" id="PTHR23083:SF464">
    <property type="entry name" value="TETRATRICOPEPTIDE REPEAT DOMAIN 7, ISOFORM A"/>
    <property type="match status" value="1"/>
</dbReference>
<proteinExistence type="predicted"/>
<dbReference type="AlphaFoldDB" id="A0A0C9PYD8"/>
<accession>A0A0C9PYD8</accession>
<dbReference type="PANTHER" id="PTHR23083">
    <property type="entry name" value="TETRATRICOPEPTIDE REPEAT PROTEIN, TPR"/>
    <property type="match status" value="1"/>
</dbReference>
<dbReference type="GO" id="GO:0072659">
    <property type="term" value="P:protein localization to plasma membrane"/>
    <property type="evidence" value="ECO:0007669"/>
    <property type="project" value="TreeGrafter"/>
</dbReference>
<evidence type="ECO:0000313" key="2">
    <source>
        <dbReference type="EMBL" id="JAG76320.1"/>
    </source>
</evidence>
<evidence type="ECO:0000259" key="1">
    <source>
        <dbReference type="Pfam" id="PF19440"/>
    </source>
</evidence>
<sequence length="100" mass="11219">MASKKGATLRIENEIDKYRGEGNWKKVIELADHLRELYPNNECLANFLSGEGKLESFLEQTPPIDANITKAKSGLVEANKYLLAAANERDKQVNISISHF</sequence>
<reference evidence="2" key="1">
    <citation type="submission" date="2015-01" db="EMBL/GenBank/DDBJ databases">
        <title>Transcriptome Assembly of Fopius arisanus.</title>
        <authorList>
            <person name="Geib S."/>
        </authorList>
    </citation>
    <scope>NUCLEOTIDE SEQUENCE</scope>
</reference>
<name>A0A0C9PYD8_9HYME</name>
<dbReference type="GO" id="GO:0005886">
    <property type="term" value="C:plasma membrane"/>
    <property type="evidence" value="ECO:0007669"/>
    <property type="project" value="TreeGrafter"/>
</dbReference>
<protein>
    <submittedName>
        <fullName evidence="2">TTC7B_3 protein</fullName>
    </submittedName>
</protein>
<dbReference type="EMBL" id="GBYB01006553">
    <property type="protein sequence ID" value="JAG76320.1"/>
    <property type="molecule type" value="Transcribed_RNA"/>
</dbReference>